<sequence>MKSPHHYLKLFLFPLFIFISANVLADDAWQNASGWWNATDIPAFDKSKITQQLSLVKVQGNKFVDAKGNVVIFRGVNIADPDKIANDKRFTKKHFEVIKAWGANVVRVPVHPSAWRKQGKKAYLALLDQTVIWANELGMYVIIDWHSIGNLKSQMFQNNSYYTDKGETNDFWRTVSERYAGVNAVAFYEIFNEPTVFSGRLGVVSWAEWKAINEEIITVIQAHNPNAISLVAGFNWAYDLTPVATAPIERENVAYVSHPYPMKVGAPYEKNWTRDFGFLADKYPVFATEIGYQLATDKGAHIPVIDDGKYGKRITDYFGDKGISWVAWVFDPDWSPQLFTDYNTYEPTMQGKHFREVMQRENKK</sequence>
<dbReference type="InterPro" id="IPR050386">
    <property type="entry name" value="Glycosyl_hydrolase_5"/>
</dbReference>
<gene>
    <name evidence="7" type="ORF">J2X05_000506</name>
</gene>
<comment type="caution">
    <text evidence="7">The sequence shown here is derived from an EMBL/GenBank/DDBJ whole genome shotgun (WGS) entry which is preliminary data.</text>
</comment>
<dbReference type="PANTHER" id="PTHR31297:SF17">
    <property type="entry name" value="ENDOGLUCANASE"/>
    <property type="match status" value="1"/>
</dbReference>
<keyword evidence="2 4" id="KW-0378">Hydrolase</keyword>
<dbReference type="EMBL" id="JAVDVX010000001">
    <property type="protein sequence ID" value="MDR7088503.1"/>
    <property type="molecule type" value="Genomic_DNA"/>
</dbReference>
<evidence type="ECO:0000256" key="5">
    <source>
        <dbReference type="SAM" id="SignalP"/>
    </source>
</evidence>
<evidence type="ECO:0000259" key="6">
    <source>
        <dbReference type="Pfam" id="PF00150"/>
    </source>
</evidence>
<keyword evidence="3 4" id="KW-0326">Glycosidase</keyword>
<keyword evidence="1 5" id="KW-0732">Signal</keyword>
<proteinExistence type="inferred from homology"/>
<evidence type="ECO:0000256" key="4">
    <source>
        <dbReference type="RuleBase" id="RU361153"/>
    </source>
</evidence>
<evidence type="ECO:0000313" key="7">
    <source>
        <dbReference type="EMBL" id="MDR7088503.1"/>
    </source>
</evidence>
<dbReference type="Pfam" id="PF00150">
    <property type="entry name" value="Cellulase"/>
    <property type="match status" value="1"/>
</dbReference>
<accession>A0ABU1UTI6</accession>
<comment type="similarity">
    <text evidence="4">Belongs to the glycosyl hydrolase 5 (cellulase A) family.</text>
</comment>
<dbReference type="Gene3D" id="3.20.20.80">
    <property type="entry name" value="Glycosidases"/>
    <property type="match status" value="1"/>
</dbReference>
<dbReference type="Proteomes" id="UP001253595">
    <property type="component" value="Unassembled WGS sequence"/>
</dbReference>
<protein>
    <recommendedName>
        <fullName evidence="6">Glycoside hydrolase family 5 domain-containing protein</fullName>
    </recommendedName>
</protein>
<dbReference type="InterPro" id="IPR001547">
    <property type="entry name" value="Glyco_hydro_5"/>
</dbReference>
<evidence type="ECO:0000256" key="2">
    <source>
        <dbReference type="ARBA" id="ARBA00022801"/>
    </source>
</evidence>
<feature type="signal peptide" evidence="5">
    <location>
        <begin position="1"/>
        <end position="25"/>
    </location>
</feature>
<evidence type="ECO:0000256" key="3">
    <source>
        <dbReference type="ARBA" id="ARBA00023295"/>
    </source>
</evidence>
<dbReference type="PANTHER" id="PTHR31297">
    <property type="entry name" value="GLUCAN ENDO-1,6-BETA-GLUCOSIDASE B"/>
    <property type="match status" value="1"/>
</dbReference>
<evidence type="ECO:0000256" key="1">
    <source>
        <dbReference type="ARBA" id="ARBA00022729"/>
    </source>
</evidence>
<name>A0ABU1UTI6_9GAMM</name>
<dbReference type="SUPFAM" id="SSF51445">
    <property type="entry name" value="(Trans)glycosidases"/>
    <property type="match status" value="1"/>
</dbReference>
<evidence type="ECO:0000313" key="8">
    <source>
        <dbReference type="Proteomes" id="UP001253595"/>
    </source>
</evidence>
<feature type="chain" id="PRO_5046080392" description="Glycoside hydrolase family 5 domain-containing protein" evidence="5">
    <location>
        <begin position="26"/>
        <end position="364"/>
    </location>
</feature>
<reference evidence="7 8" key="1">
    <citation type="submission" date="2023-07" db="EMBL/GenBank/DDBJ databases">
        <title>Sorghum-associated microbial communities from plants grown in Nebraska, USA.</title>
        <authorList>
            <person name="Schachtman D."/>
        </authorList>
    </citation>
    <scope>NUCLEOTIDE SEQUENCE [LARGE SCALE GENOMIC DNA]</scope>
    <source>
        <strain evidence="7 8">BE190</strain>
    </source>
</reference>
<feature type="domain" description="Glycoside hydrolase family 5" evidence="6">
    <location>
        <begin position="64"/>
        <end position="331"/>
    </location>
</feature>
<dbReference type="InterPro" id="IPR017853">
    <property type="entry name" value="GH"/>
</dbReference>
<keyword evidence="8" id="KW-1185">Reference proteome</keyword>
<dbReference type="RefSeq" id="WP_310068216.1">
    <property type="nucleotide sequence ID" value="NZ_JAVDVX010000001.1"/>
</dbReference>
<organism evidence="7 8">
    <name type="scientific">Cellvibrio fibrivorans</name>
    <dbReference type="NCBI Taxonomy" id="126350"/>
    <lineage>
        <taxon>Bacteria</taxon>
        <taxon>Pseudomonadati</taxon>
        <taxon>Pseudomonadota</taxon>
        <taxon>Gammaproteobacteria</taxon>
        <taxon>Cellvibrionales</taxon>
        <taxon>Cellvibrionaceae</taxon>
        <taxon>Cellvibrio</taxon>
    </lineage>
</organism>